<reference evidence="1" key="1">
    <citation type="submission" date="2018-02" db="EMBL/GenBank/DDBJ databases">
        <title>Rhizophora mucronata_Transcriptome.</title>
        <authorList>
            <person name="Meera S.P."/>
            <person name="Sreeshan A."/>
            <person name="Augustine A."/>
        </authorList>
    </citation>
    <scope>NUCLEOTIDE SEQUENCE</scope>
    <source>
        <tissue evidence="1">Leaf</tissue>
    </source>
</reference>
<evidence type="ECO:0000313" key="1">
    <source>
        <dbReference type="EMBL" id="MBX64944.1"/>
    </source>
</evidence>
<sequence length="50" mass="5960">MERLGPLQKISANLSHLPSDLSKIKLFFSYRMKHMMLLGHTNSWEFIFHK</sequence>
<accession>A0A2P2QDH9</accession>
<name>A0A2P2QDH9_RHIMU</name>
<dbReference type="EMBL" id="GGEC01084460">
    <property type="protein sequence ID" value="MBX64944.1"/>
    <property type="molecule type" value="Transcribed_RNA"/>
</dbReference>
<organism evidence="1">
    <name type="scientific">Rhizophora mucronata</name>
    <name type="common">Asiatic mangrove</name>
    <dbReference type="NCBI Taxonomy" id="61149"/>
    <lineage>
        <taxon>Eukaryota</taxon>
        <taxon>Viridiplantae</taxon>
        <taxon>Streptophyta</taxon>
        <taxon>Embryophyta</taxon>
        <taxon>Tracheophyta</taxon>
        <taxon>Spermatophyta</taxon>
        <taxon>Magnoliopsida</taxon>
        <taxon>eudicotyledons</taxon>
        <taxon>Gunneridae</taxon>
        <taxon>Pentapetalae</taxon>
        <taxon>rosids</taxon>
        <taxon>fabids</taxon>
        <taxon>Malpighiales</taxon>
        <taxon>Rhizophoraceae</taxon>
        <taxon>Rhizophora</taxon>
    </lineage>
</organism>
<protein>
    <submittedName>
        <fullName evidence="1">Uncharacterized protein</fullName>
    </submittedName>
</protein>
<proteinExistence type="predicted"/>
<dbReference type="AlphaFoldDB" id="A0A2P2QDH9"/>